<dbReference type="EMBL" id="OU895879">
    <property type="protein sequence ID" value="CAG9808376.1"/>
    <property type="molecule type" value="Genomic_DNA"/>
</dbReference>
<dbReference type="PROSITE" id="PS50072">
    <property type="entry name" value="CSA_PPIASE_2"/>
    <property type="match status" value="1"/>
</dbReference>
<accession>A0A9N9S367</accession>
<feature type="compositionally biased region" description="Basic residues" evidence="5">
    <location>
        <begin position="312"/>
        <end position="330"/>
    </location>
</feature>
<feature type="domain" description="PPIase cyclophilin-type" evidence="6">
    <location>
        <begin position="7"/>
        <end position="172"/>
    </location>
</feature>
<evidence type="ECO:0000256" key="1">
    <source>
        <dbReference type="ARBA" id="ARBA00000971"/>
    </source>
</evidence>
<comment type="catalytic activity">
    <reaction evidence="1">
        <text>[protein]-peptidylproline (omega=180) = [protein]-peptidylproline (omega=0)</text>
        <dbReference type="Rhea" id="RHEA:16237"/>
        <dbReference type="Rhea" id="RHEA-COMP:10747"/>
        <dbReference type="Rhea" id="RHEA-COMP:10748"/>
        <dbReference type="ChEBI" id="CHEBI:83833"/>
        <dbReference type="ChEBI" id="CHEBI:83834"/>
        <dbReference type="EC" id="5.2.1.8"/>
    </reaction>
</comment>
<dbReference type="OrthoDB" id="6630374at2759"/>
<dbReference type="Pfam" id="PF00160">
    <property type="entry name" value="Pro_isomerase"/>
    <property type="match status" value="1"/>
</dbReference>
<keyword evidence="3" id="KW-0697">Rotamase</keyword>
<feature type="compositionally biased region" description="Low complexity" evidence="5">
    <location>
        <begin position="191"/>
        <end position="201"/>
    </location>
</feature>
<dbReference type="PANTHER" id="PTHR11071">
    <property type="entry name" value="PEPTIDYL-PROLYL CIS-TRANS ISOMERASE"/>
    <property type="match status" value="1"/>
</dbReference>
<evidence type="ECO:0000256" key="4">
    <source>
        <dbReference type="ARBA" id="ARBA00023235"/>
    </source>
</evidence>
<feature type="compositionally biased region" description="Acidic residues" evidence="5">
    <location>
        <begin position="233"/>
        <end position="243"/>
    </location>
</feature>
<reference evidence="7" key="1">
    <citation type="submission" date="2022-01" db="EMBL/GenBank/DDBJ databases">
        <authorList>
            <person name="King R."/>
        </authorList>
    </citation>
    <scope>NUCLEOTIDE SEQUENCE</scope>
</reference>
<feature type="region of interest" description="Disordered" evidence="5">
    <location>
        <begin position="600"/>
        <end position="634"/>
    </location>
</feature>
<feature type="compositionally biased region" description="Basic residues" evidence="5">
    <location>
        <begin position="527"/>
        <end position="545"/>
    </location>
</feature>
<dbReference type="SUPFAM" id="SSF50891">
    <property type="entry name" value="Cyclophilin-like"/>
    <property type="match status" value="1"/>
</dbReference>
<organism evidence="7 8">
    <name type="scientific">Chironomus riparius</name>
    <dbReference type="NCBI Taxonomy" id="315576"/>
    <lineage>
        <taxon>Eukaryota</taxon>
        <taxon>Metazoa</taxon>
        <taxon>Ecdysozoa</taxon>
        <taxon>Arthropoda</taxon>
        <taxon>Hexapoda</taxon>
        <taxon>Insecta</taxon>
        <taxon>Pterygota</taxon>
        <taxon>Neoptera</taxon>
        <taxon>Endopterygota</taxon>
        <taxon>Diptera</taxon>
        <taxon>Nematocera</taxon>
        <taxon>Chironomoidea</taxon>
        <taxon>Chironomidae</taxon>
        <taxon>Chironominae</taxon>
        <taxon>Chironomus</taxon>
    </lineage>
</organism>
<dbReference type="InterPro" id="IPR029000">
    <property type="entry name" value="Cyclophilin-like_dom_sf"/>
</dbReference>
<dbReference type="GO" id="GO:0016018">
    <property type="term" value="F:cyclosporin A binding"/>
    <property type="evidence" value="ECO:0007669"/>
    <property type="project" value="TreeGrafter"/>
</dbReference>
<evidence type="ECO:0000259" key="6">
    <source>
        <dbReference type="PROSITE" id="PS50072"/>
    </source>
</evidence>
<feature type="region of interest" description="Disordered" evidence="5">
    <location>
        <begin position="359"/>
        <end position="391"/>
    </location>
</feature>
<name>A0A9N9S367_9DIPT</name>
<evidence type="ECO:0000256" key="5">
    <source>
        <dbReference type="SAM" id="MobiDB-lite"/>
    </source>
</evidence>
<keyword evidence="4" id="KW-0413">Isomerase</keyword>
<proteinExistence type="predicted"/>
<feature type="compositionally biased region" description="Basic and acidic residues" evidence="5">
    <location>
        <begin position="269"/>
        <end position="297"/>
    </location>
</feature>
<gene>
    <name evidence="7" type="ORF">CHIRRI_LOCUS11218</name>
</gene>
<feature type="compositionally biased region" description="Basic and acidic residues" evidence="5">
    <location>
        <begin position="359"/>
        <end position="388"/>
    </location>
</feature>
<feature type="region of interest" description="Disordered" evidence="5">
    <location>
        <begin position="181"/>
        <end position="336"/>
    </location>
</feature>
<feature type="compositionally biased region" description="Basic and acidic residues" evidence="5">
    <location>
        <begin position="465"/>
        <end position="512"/>
    </location>
</feature>
<feature type="region of interest" description="Disordered" evidence="5">
    <location>
        <begin position="429"/>
        <end position="581"/>
    </location>
</feature>
<protein>
    <recommendedName>
        <fullName evidence="2">peptidylprolyl isomerase</fullName>
        <ecNumber evidence="2">5.2.1.8</ecNumber>
    </recommendedName>
</protein>
<feature type="compositionally biased region" description="Basic residues" evidence="5">
    <location>
        <begin position="208"/>
        <end position="225"/>
    </location>
</feature>
<dbReference type="AlphaFoldDB" id="A0A9N9S367"/>
<dbReference type="InterPro" id="IPR002130">
    <property type="entry name" value="Cyclophilin-type_PPIase_dom"/>
</dbReference>
<feature type="compositionally biased region" description="Basic and acidic residues" evidence="5">
    <location>
        <begin position="444"/>
        <end position="456"/>
    </location>
</feature>
<reference evidence="7" key="2">
    <citation type="submission" date="2022-10" db="EMBL/GenBank/DDBJ databases">
        <authorList>
            <consortium name="ENA_rothamsted_submissions"/>
            <consortium name="culmorum"/>
            <person name="King R."/>
        </authorList>
    </citation>
    <scope>NUCLEOTIDE SEQUENCE</scope>
</reference>
<dbReference type="FunFam" id="2.40.100.10:FF:000005">
    <property type="entry name" value="Peptidyl-prolyl cis-trans isomerase G"/>
    <property type="match status" value="1"/>
</dbReference>
<feature type="compositionally biased region" description="Basic and acidic residues" evidence="5">
    <location>
        <begin position="556"/>
        <end position="581"/>
    </location>
</feature>
<evidence type="ECO:0000256" key="2">
    <source>
        <dbReference type="ARBA" id="ARBA00013194"/>
    </source>
</evidence>
<dbReference type="PRINTS" id="PR00153">
    <property type="entry name" value="CSAPPISMRASE"/>
</dbReference>
<dbReference type="Gene3D" id="2.40.100.10">
    <property type="entry name" value="Cyclophilin-like"/>
    <property type="match status" value="1"/>
</dbReference>
<dbReference type="GO" id="GO:0003755">
    <property type="term" value="F:peptidyl-prolyl cis-trans isomerase activity"/>
    <property type="evidence" value="ECO:0007669"/>
    <property type="project" value="UniProtKB-KW"/>
</dbReference>
<evidence type="ECO:0000313" key="8">
    <source>
        <dbReference type="Proteomes" id="UP001153620"/>
    </source>
</evidence>
<evidence type="ECO:0000313" key="7">
    <source>
        <dbReference type="EMBL" id="CAG9808376.1"/>
    </source>
</evidence>
<sequence>MSETRCYFDITINNIDAGRIVFELFPNECPKTSENFRQLCTGEAGIGKVHDKQLYYKGIIFHRVVKGFMIQSGDFINSNGTSGESIYGKTFDDENLSLKHEKPFLLSMANRGKNTNSSQFFITTAPASHLDGIHTVFGRVVSGQDIVRQIEDLPVDRNSRPLDEAMVKSCGELVKQVKEKKEKKKKKVEVSDSSDSTSSDSSSEDEKKKKRKKKKEKKKSKKASKHKENAESSIEEGELESDTECLNPLVSVTKIDPKEIPEVNNKFLMRSERPRDDDDKNRRSEDRNGSDNRREKNFGWSKRYVPQSRSGRVIKGRGSFRYRTPSRSRSRSVTPEHWKAATRKLIKFSEFEKLEEVKRQREDEIKRRTEERKKRHEAISRGDGKKSFFELGQETTTAARVEIEYPKEPEKSINDELDYEADDIVEELQKPEKKIVETNQKARIRIEMSKSPDRIKNIRKRSKSRSKEFDRRNRDRKDFPDYRRRQNDGRNFERNNRFDRFRRDDRDRDRNQDNFGRNRNYRDERVRRKSRSNSRSRYNRRRSSERKRSLSPQQPKKPEEVVENSKKIDENPKMKYNETDIEDLERRVLEAKKVLEIIVKEKEKEEEEKRRRSLSRSSKRSDKKKRRRHSDSSD</sequence>
<dbReference type="GO" id="GO:0006457">
    <property type="term" value="P:protein folding"/>
    <property type="evidence" value="ECO:0007669"/>
    <property type="project" value="TreeGrafter"/>
</dbReference>
<dbReference type="GO" id="GO:0005739">
    <property type="term" value="C:mitochondrion"/>
    <property type="evidence" value="ECO:0007669"/>
    <property type="project" value="TreeGrafter"/>
</dbReference>
<dbReference type="Proteomes" id="UP001153620">
    <property type="component" value="Chromosome 3"/>
</dbReference>
<dbReference type="EC" id="5.2.1.8" evidence="2"/>
<dbReference type="PANTHER" id="PTHR11071:SF565">
    <property type="entry name" value="MOCA-CYP, ISOFORM A"/>
    <property type="match status" value="1"/>
</dbReference>
<feature type="compositionally biased region" description="Basic and acidic residues" evidence="5">
    <location>
        <begin position="600"/>
        <end position="610"/>
    </location>
</feature>
<keyword evidence="8" id="KW-1185">Reference proteome</keyword>
<feature type="compositionally biased region" description="Basic residues" evidence="5">
    <location>
        <begin position="611"/>
        <end position="634"/>
    </location>
</feature>
<evidence type="ECO:0000256" key="3">
    <source>
        <dbReference type="ARBA" id="ARBA00023110"/>
    </source>
</evidence>